<organism evidence="1 2">
    <name type="scientific">Barrientosiimonas humi</name>
    <dbReference type="NCBI Taxonomy" id="999931"/>
    <lineage>
        <taxon>Bacteria</taxon>
        <taxon>Bacillati</taxon>
        <taxon>Actinomycetota</taxon>
        <taxon>Actinomycetes</taxon>
        <taxon>Micrococcales</taxon>
        <taxon>Dermacoccaceae</taxon>
        <taxon>Barrientosiimonas</taxon>
    </lineage>
</organism>
<evidence type="ECO:0000313" key="2">
    <source>
        <dbReference type="Proteomes" id="UP000318336"/>
    </source>
</evidence>
<dbReference type="OrthoDB" id="4120491at2"/>
<comment type="caution">
    <text evidence="1">The sequence shown here is derived from an EMBL/GenBank/DDBJ whole genome shotgun (WGS) entry which is preliminary data.</text>
</comment>
<dbReference type="RefSeq" id="WP_142005479.1">
    <property type="nucleotide sequence ID" value="NZ_CAJTBP010000001.1"/>
</dbReference>
<dbReference type="Gene3D" id="3.40.50.2000">
    <property type="entry name" value="Glycogen Phosphorylase B"/>
    <property type="match status" value="2"/>
</dbReference>
<accession>A0A542XCB7</accession>
<proteinExistence type="predicted"/>
<gene>
    <name evidence="1" type="ORF">FB554_1621</name>
</gene>
<dbReference type="SUPFAM" id="SSF53756">
    <property type="entry name" value="UDP-Glycosyltransferase/glycogen phosphorylase"/>
    <property type="match status" value="1"/>
</dbReference>
<dbReference type="AlphaFoldDB" id="A0A542XCB7"/>
<reference evidence="1 2" key="1">
    <citation type="submission" date="2019-06" db="EMBL/GenBank/DDBJ databases">
        <title>Sequencing the genomes of 1000 actinobacteria strains.</title>
        <authorList>
            <person name="Klenk H.-P."/>
        </authorList>
    </citation>
    <scope>NUCLEOTIDE SEQUENCE [LARGE SCALE GENOMIC DNA]</scope>
    <source>
        <strain evidence="1 2">DSM 24617</strain>
    </source>
</reference>
<dbReference type="EMBL" id="VFOK01000001">
    <property type="protein sequence ID" value="TQL33475.1"/>
    <property type="molecule type" value="Genomic_DNA"/>
</dbReference>
<dbReference type="Proteomes" id="UP000318336">
    <property type="component" value="Unassembled WGS sequence"/>
</dbReference>
<keyword evidence="2" id="KW-1185">Reference proteome</keyword>
<evidence type="ECO:0000313" key="1">
    <source>
        <dbReference type="EMBL" id="TQL33475.1"/>
    </source>
</evidence>
<evidence type="ECO:0008006" key="3">
    <source>
        <dbReference type="Google" id="ProtNLM"/>
    </source>
</evidence>
<sequence>MAQTPTYVVVGPQEHGVTRHALALAGAGDAVVRRLPAHPTVDALLAAADGAGAVHLHLTDHLLAGSPAAAADLVEALADRCRTTLTLHDVPQPAEGAERYARRARAYGRMRRAAAVCVVASEHEREALERCGDSDTPIEVVPLPVERSVHRPAGASAETPFAVAVLGFVYPGKGHLDVLAAMRDLPAEVGLDVLGAPSPGHDGLLDELAAGAAEQGRRLRVTGYVDDADLAGELTRPVVPVLAHRHASASGSAATWIGHGRRPVALDGGYARELAARYPWAVTVVDDLAAGMAAALSGEVSTWIDPGDGRTAVVDTAEAARLEALAVGERALA</sequence>
<name>A0A542XCB7_9MICO</name>
<protein>
    <recommendedName>
        <fullName evidence="3">Glycosyltransferase involved in cell wall biosynthesis</fullName>
    </recommendedName>
</protein>